<name>A0AAD9JYI9_9ANNE</name>
<dbReference type="InterPro" id="IPR009091">
    <property type="entry name" value="RCC1/BLIP-II"/>
</dbReference>
<evidence type="ECO:0000313" key="2">
    <source>
        <dbReference type="EMBL" id="KAK2160575.1"/>
    </source>
</evidence>
<dbReference type="PANTHER" id="PTHR46337">
    <property type="entry name" value="RCC1-LIKE G EXCHANGING FACTOR-LIKE PROTEIN"/>
    <property type="match status" value="1"/>
</dbReference>
<feature type="repeat" description="RCC1" evidence="1">
    <location>
        <begin position="356"/>
        <end position="413"/>
    </location>
</feature>
<gene>
    <name evidence="2" type="ORF">LSH36_130g03024</name>
</gene>
<dbReference type="EMBL" id="JAODUP010000130">
    <property type="protein sequence ID" value="KAK2160575.1"/>
    <property type="molecule type" value="Genomic_DNA"/>
</dbReference>
<evidence type="ECO:0000256" key="1">
    <source>
        <dbReference type="PROSITE-ProRule" id="PRU00235"/>
    </source>
</evidence>
<dbReference type="GO" id="GO:0005085">
    <property type="term" value="F:guanyl-nucleotide exchange factor activity"/>
    <property type="evidence" value="ECO:0007669"/>
    <property type="project" value="TreeGrafter"/>
</dbReference>
<dbReference type="PROSITE" id="PS50012">
    <property type="entry name" value="RCC1_3"/>
    <property type="match status" value="4"/>
</dbReference>
<dbReference type="InterPro" id="IPR000408">
    <property type="entry name" value="Reg_chr_condens"/>
</dbReference>
<feature type="repeat" description="RCC1" evidence="1">
    <location>
        <begin position="130"/>
        <end position="193"/>
    </location>
</feature>
<evidence type="ECO:0000313" key="3">
    <source>
        <dbReference type="Proteomes" id="UP001208570"/>
    </source>
</evidence>
<dbReference type="SUPFAM" id="SSF50985">
    <property type="entry name" value="RCC1/BLIP-II"/>
    <property type="match status" value="1"/>
</dbReference>
<organism evidence="2 3">
    <name type="scientific">Paralvinella palmiformis</name>
    <dbReference type="NCBI Taxonomy" id="53620"/>
    <lineage>
        <taxon>Eukaryota</taxon>
        <taxon>Metazoa</taxon>
        <taxon>Spiralia</taxon>
        <taxon>Lophotrochozoa</taxon>
        <taxon>Annelida</taxon>
        <taxon>Polychaeta</taxon>
        <taxon>Sedentaria</taxon>
        <taxon>Canalipalpata</taxon>
        <taxon>Terebellida</taxon>
        <taxon>Terebelliformia</taxon>
        <taxon>Alvinellidae</taxon>
        <taxon>Paralvinella</taxon>
    </lineage>
</organism>
<feature type="repeat" description="RCC1" evidence="1">
    <location>
        <begin position="194"/>
        <end position="248"/>
    </location>
</feature>
<dbReference type="GO" id="GO:0019843">
    <property type="term" value="F:rRNA binding"/>
    <property type="evidence" value="ECO:0007669"/>
    <property type="project" value="TreeGrafter"/>
</dbReference>
<keyword evidence="3" id="KW-1185">Reference proteome</keyword>
<reference evidence="2" key="1">
    <citation type="journal article" date="2023" name="Mol. Biol. Evol.">
        <title>Third-Generation Sequencing Reveals the Adaptive Role of the Epigenome in Three Deep-Sea Polychaetes.</title>
        <authorList>
            <person name="Perez M."/>
            <person name="Aroh O."/>
            <person name="Sun Y."/>
            <person name="Lan Y."/>
            <person name="Juniper S.K."/>
            <person name="Young C.R."/>
            <person name="Angers B."/>
            <person name="Qian P.Y."/>
        </authorList>
    </citation>
    <scope>NUCLEOTIDE SEQUENCE</scope>
    <source>
        <strain evidence="2">P08H-3</strain>
    </source>
</reference>
<feature type="repeat" description="RCC1" evidence="1">
    <location>
        <begin position="63"/>
        <end position="126"/>
    </location>
</feature>
<dbReference type="Pfam" id="PF00415">
    <property type="entry name" value="RCC1"/>
    <property type="match status" value="1"/>
</dbReference>
<dbReference type="GO" id="GO:0070131">
    <property type="term" value="P:positive regulation of mitochondrial translation"/>
    <property type="evidence" value="ECO:0007669"/>
    <property type="project" value="TreeGrafter"/>
</dbReference>
<dbReference type="PANTHER" id="PTHR46337:SF1">
    <property type="entry name" value="RCC1-LIKE G EXCHANGING FACTOR-LIKE PROTEIN"/>
    <property type="match status" value="1"/>
</dbReference>
<dbReference type="Pfam" id="PF13540">
    <property type="entry name" value="RCC1_2"/>
    <property type="match status" value="1"/>
</dbReference>
<dbReference type="AlphaFoldDB" id="A0AAD9JYI9"/>
<dbReference type="Proteomes" id="UP001208570">
    <property type="component" value="Unassembled WGS sequence"/>
</dbReference>
<dbReference type="PROSITE" id="PS00626">
    <property type="entry name" value="RCC1_2"/>
    <property type="match status" value="1"/>
</dbReference>
<proteinExistence type="predicted"/>
<comment type="caution">
    <text evidence="2">The sequence shown here is derived from an EMBL/GenBank/DDBJ whole genome shotgun (WGS) entry which is preliminary data.</text>
</comment>
<dbReference type="GO" id="GO:0005743">
    <property type="term" value="C:mitochondrial inner membrane"/>
    <property type="evidence" value="ECO:0007669"/>
    <property type="project" value="TreeGrafter"/>
</dbReference>
<sequence length="442" mass="49358">MTTLCHKCLRAHKTATMLNRVKQLLPLLQQQRYASSWKRRVLKQERLKEVVYQYASKNTRRTDRVYVWGNSITGALGVKNFLKPAKHKQVRGYQFIPYRLDYLEANRIKPRSICCGFGYTLYLTHHDHRDKLYGCGLNTDSQLGYQEYPQNSGQLRDYLIEPVPVQLPLLTPDTTRILQVACGRAHTWIVTDQEGVFTLGNNSYGQCGRTIIKDEIYRASQTVNRILFDKNMKQICCGQDHTLVLTDNGEVYSCGLGTEGQTGVGHHNPVDRLTKVIGDIEGENIVSLASRVDTVLAVSDKGELFGWGSSEFGQLSSAASDKTHVNVSRYLPFKHLGKVIKTAAAASMCAVLNDRGDVFVWGFGILGKGPMMDQCAVPEMISRTLFGRNELNPEQRVIDLHAGGGHFAAVTAYSQQQVEVPAEVQQVTCGIDHTVVLCKSFA</sequence>
<accession>A0AAD9JYI9</accession>
<dbReference type="Gene3D" id="2.130.10.30">
    <property type="entry name" value="Regulator of chromosome condensation 1/beta-lactamase-inhibitor protein II"/>
    <property type="match status" value="2"/>
</dbReference>
<dbReference type="InterPro" id="IPR053035">
    <property type="entry name" value="Mitochondrial_GEF_domain"/>
</dbReference>
<protein>
    <submittedName>
        <fullName evidence="2">Uncharacterized protein</fullName>
    </submittedName>
</protein>